<dbReference type="EMBL" id="KL142409">
    <property type="protein sequence ID" value="KDR68264.1"/>
    <property type="molecule type" value="Genomic_DNA"/>
</dbReference>
<keyword evidence="3" id="KW-1185">Reference proteome</keyword>
<gene>
    <name evidence="2" type="ORF">GALMADRAFT_1049399</name>
</gene>
<evidence type="ECO:0000313" key="3">
    <source>
        <dbReference type="Proteomes" id="UP000027222"/>
    </source>
</evidence>
<dbReference type="AlphaFoldDB" id="A0A067SKK3"/>
<reference evidence="3" key="1">
    <citation type="journal article" date="2014" name="Proc. Natl. Acad. Sci. U.S.A.">
        <title>Extensive sampling of basidiomycete genomes demonstrates inadequacy of the white-rot/brown-rot paradigm for wood decay fungi.</title>
        <authorList>
            <person name="Riley R."/>
            <person name="Salamov A.A."/>
            <person name="Brown D.W."/>
            <person name="Nagy L.G."/>
            <person name="Floudas D."/>
            <person name="Held B.W."/>
            <person name="Levasseur A."/>
            <person name="Lombard V."/>
            <person name="Morin E."/>
            <person name="Otillar R."/>
            <person name="Lindquist E.A."/>
            <person name="Sun H."/>
            <person name="LaButti K.M."/>
            <person name="Schmutz J."/>
            <person name="Jabbour D."/>
            <person name="Luo H."/>
            <person name="Baker S.E."/>
            <person name="Pisabarro A.G."/>
            <person name="Walton J.D."/>
            <person name="Blanchette R.A."/>
            <person name="Henrissat B."/>
            <person name="Martin F."/>
            <person name="Cullen D."/>
            <person name="Hibbett D.S."/>
            <person name="Grigoriev I.V."/>
        </authorList>
    </citation>
    <scope>NUCLEOTIDE SEQUENCE [LARGE SCALE GENOMIC DNA]</scope>
    <source>
        <strain evidence="3">CBS 339.88</strain>
    </source>
</reference>
<evidence type="ECO:0000256" key="1">
    <source>
        <dbReference type="SAM" id="MobiDB-lite"/>
    </source>
</evidence>
<feature type="compositionally biased region" description="Pro residues" evidence="1">
    <location>
        <begin position="42"/>
        <end position="54"/>
    </location>
</feature>
<feature type="region of interest" description="Disordered" evidence="1">
    <location>
        <begin position="1"/>
        <end position="77"/>
    </location>
</feature>
<dbReference type="HOGENOM" id="CLU_1796620_0_0_1"/>
<name>A0A067SKK3_GALM3</name>
<organism evidence="2 3">
    <name type="scientific">Galerina marginata (strain CBS 339.88)</name>
    <dbReference type="NCBI Taxonomy" id="685588"/>
    <lineage>
        <taxon>Eukaryota</taxon>
        <taxon>Fungi</taxon>
        <taxon>Dikarya</taxon>
        <taxon>Basidiomycota</taxon>
        <taxon>Agaricomycotina</taxon>
        <taxon>Agaricomycetes</taxon>
        <taxon>Agaricomycetidae</taxon>
        <taxon>Agaricales</taxon>
        <taxon>Agaricineae</taxon>
        <taxon>Strophariaceae</taxon>
        <taxon>Galerina</taxon>
    </lineage>
</organism>
<proteinExistence type="predicted"/>
<evidence type="ECO:0000313" key="2">
    <source>
        <dbReference type="EMBL" id="KDR68264.1"/>
    </source>
</evidence>
<protein>
    <submittedName>
        <fullName evidence="2">Uncharacterized protein</fullName>
    </submittedName>
</protein>
<dbReference type="Proteomes" id="UP000027222">
    <property type="component" value="Unassembled WGS sequence"/>
</dbReference>
<accession>A0A067SKK3</accession>
<sequence>MIWKSYAPRRRQRGELRNGSCDSKPARVPASLSAARQKYQLPNPPFPPIAPPPNTLATNLTKALPRSPLPAHTPGTTADIQPVRAFCALRVARGAPGWGWARREQGSKARGRVQRQEWLRRRQTRQVVAMSACGAGRKVRRSCT</sequence>